<feature type="region of interest" description="Disordered" evidence="1">
    <location>
        <begin position="249"/>
        <end position="271"/>
    </location>
</feature>
<dbReference type="Proteomes" id="UP000054047">
    <property type="component" value="Unassembled WGS sequence"/>
</dbReference>
<feature type="region of interest" description="Disordered" evidence="1">
    <location>
        <begin position="1"/>
        <end position="35"/>
    </location>
</feature>
<sequence length="287" mass="31996">MPRRSNPFSAAPVSIGQTSFATPEGSRSTARLKGTQWNAPTMKPCRRCQSNGERWNPWKCFDKGRLDIRSFARCSGGVEHLQNLGTSLVFGHERKSDVPEKLLTLSKKYLKEGGKIVTAWPPITSKNQSKWHGISDLWKSFDEALVKCDCGGQVITTASNMWKHGKLFIEAGAPEGGAQYFNSYVGTALPKYIYEAIRKRAVEVQLPQLQTYVDRSQTSRTMSSSGVRPLGAKTAYSMSTRKITLDRFRREGIRRSSTTSQSPSKTAADNTRSPASFFSLFSLCSYR</sequence>
<feature type="compositionally biased region" description="Polar residues" evidence="1">
    <location>
        <begin position="255"/>
        <end position="271"/>
    </location>
</feature>
<gene>
    <name evidence="2" type="ORF">ANCDUO_22759</name>
</gene>
<name>A0A0C2CBF3_9BILA</name>
<reference evidence="2 3" key="1">
    <citation type="submission" date="2013-12" db="EMBL/GenBank/DDBJ databases">
        <title>Draft genome of the parsitic nematode Ancylostoma duodenale.</title>
        <authorList>
            <person name="Mitreva M."/>
        </authorList>
    </citation>
    <scope>NUCLEOTIDE SEQUENCE [LARGE SCALE GENOMIC DNA]</scope>
    <source>
        <strain evidence="2 3">Zhejiang</strain>
    </source>
</reference>
<evidence type="ECO:0000256" key="1">
    <source>
        <dbReference type="SAM" id="MobiDB-lite"/>
    </source>
</evidence>
<accession>A0A0C2CBF3</accession>
<protein>
    <submittedName>
        <fullName evidence="2">Uncharacterized protein</fullName>
    </submittedName>
</protein>
<evidence type="ECO:0000313" key="2">
    <source>
        <dbReference type="EMBL" id="KIH47182.1"/>
    </source>
</evidence>
<dbReference type="EMBL" id="KN768036">
    <property type="protein sequence ID" value="KIH47182.1"/>
    <property type="molecule type" value="Genomic_DNA"/>
</dbReference>
<keyword evidence="3" id="KW-1185">Reference proteome</keyword>
<organism evidence="2 3">
    <name type="scientific">Ancylostoma duodenale</name>
    <dbReference type="NCBI Taxonomy" id="51022"/>
    <lineage>
        <taxon>Eukaryota</taxon>
        <taxon>Metazoa</taxon>
        <taxon>Ecdysozoa</taxon>
        <taxon>Nematoda</taxon>
        <taxon>Chromadorea</taxon>
        <taxon>Rhabditida</taxon>
        <taxon>Rhabditina</taxon>
        <taxon>Rhabditomorpha</taxon>
        <taxon>Strongyloidea</taxon>
        <taxon>Ancylostomatidae</taxon>
        <taxon>Ancylostomatinae</taxon>
        <taxon>Ancylostoma</taxon>
    </lineage>
</organism>
<evidence type="ECO:0000313" key="3">
    <source>
        <dbReference type="Proteomes" id="UP000054047"/>
    </source>
</evidence>
<dbReference type="AlphaFoldDB" id="A0A0C2CBF3"/>
<proteinExistence type="predicted"/>
<dbReference type="OrthoDB" id="5850610at2759"/>
<feature type="compositionally biased region" description="Polar residues" evidence="1">
    <location>
        <begin position="15"/>
        <end position="35"/>
    </location>
</feature>